<reference evidence="4 5" key="1">
    <citation type="submission" date="2024-01" db="EMBL/GenBank/DDBJ databases">
        <title>Genome mining of biosynthetic gene clusters to explore secondary metabolites of Streptomyces sp.</title>
        <authorList>
            <person name="Baig A."/>
            <person name="Ajitkumar Shintre N."/>
            <person name="Kumar H."/>
            <person name="Anbarasu A."/>
            <person name="Ramaiah S."/>
        </authorList>
    </citation>
    <scope>NUCLEOTIDE SEQUENCE [LARGE SCALE GENOMIC DNA]</scope>
    <source>
        <strain evidence="4 5">A57</strain>
    </source>
</reference>
<gene>
    <name evidence="4" type="ORF">VSS16_27040</name>
</gene>
<sequence>MSRHITRVFSLAASVAWGELRQDPFRAALLGVRLLPPRVRRRVGAVERRLAGRARTAGPAAAPSGGRMPVLAARRVRPVPGRVLHLVTNGLPFKHAGYTVRTQKIAEAQRAAGLDPHVVTRIGFPVTQGVPDGRPLHTVGGVPQHRLLPRWLPYGQAAVLARNAELAGRLVERLRPAVLHPATDHGNGRVALALRAAYGLPVVYEVRGFLEDTWLTQAPGRGGADPTYRARRELETRCMREADLVLTLGAAMKAEIVARGVPEERVLIVPNAVDEEFLAPLPDGAPVRARLGIAPDDFVVGTVSSLTPHEGIGTLLHAGAELRRRGVPVRLLIVGDGPERAALGELAGRLGLGDGAAVFTGRVPYAQVREYHAVLDVFAVPRTDARVCRLVTPLKPVEAMASGLPVAASDLPALAELVKPGETGLLIPPSSPQTWADELESLLYSRKRYEWGEVAREIVARDRTWARVASTTREAYRALDCL</sequence>
<keyword evidence="5" id="KW-1185">Reference proteome</keyword>
<protein>
    <submittedName>
        <fullName evidence="4">Glycosyltransferase family 4 protein</fullName>
    </submittedName>
</protein>
<dbReference type="EMBL" id="JAYMRP010000030">
    <property type="protein sequence ID" value="MFB8776350.1"/>
    <property type="molecule type" value="Genomic_DNA"/>
</dbReference>
<dbReference type="Pfam" id="PF13579">
    <property type="entry name" value="Glyco_trans_4_4"/>
    <property type="match status" value="1"/>
</dbReference>
<dbReference type="PANTHER" id="PTHR45947:SF3">
    <property type="entry name" value="SULFOQUINOVOSYL TRANSFERASE SQD2"/>
    <property type="match status" value="1"/>
</dbReference>
<dbReference type="RefSeq" id="WP_376734899.1">
    <property type="nucleotide sequence ID" value="NZ_JAYMRP010000030.1"/>
</dbReference>
<dbReference type="CDD" id="cd03794">
    <property type="entry name" value="GT4_WbuB-like"/>
    <property type="match status" value="1"/>
</dbReference>
<comment type="caution">
    <text evidence="4">The sequence shown here is derived from an EMBL/GenBank/DDBJ whole genome shotgun (WGS) entry which is preliminary data.</text>
</comment>
<feature type="domain" description="Glycosyltransferase subfamily 4-like N-terminal" evidence="3">
    <location>
        <begin position="97"/>
        <end position="271"/>
    </location>
</feature>
<dbReference type="SUPFAM" id="SSF53756">
    <property type="entry name" value="UDP-Glycosyltransferase/glycogen phosphorylase"/>
    <property type="match status" value="1"/>
</dbReference>
<dbReference type="PANTHER" id="PTHR45947">
    <property type="entry name" value="SULFOQUINOVOSYL TRANSFERASE SQD2"/>
    <property type="match status" value="1"/>
</dbReference>
<keyword evidence="2" id="KW-0808">Transferase</keyword>
<proteinExistence type="predicted"/>
<accession>A0ABV5EHL3</accession>
<organism evidence="4 5">
    <name type="scientific">Streptomyces broussonetiae</name>
    <dbReference type="NCBI Taxonomy" id="2686304"/>
    <lineage>
        <taxon>Bacteria</taxon>
        <taxon>Bacillati</taxon>
        <taxon>Actinomycetota</taxon>
        <taxon>Actinomycetes</taxon>
        <taxon>Kitasatosporales</taxon>
        <taxon>Streptomycetaceae</taxon>
        <taxon>Streptomyces</taxon>
    </lineage>
</organism>
<keyword evidence="1" id="KW-0328">Glycosyltransferase</keyword>
<evidence type="ECO:0000256" key="1">
    <source>
        <dbReference type="ARBA" id="ARBA00022676"/>
    </source>
</evidence>
<dbReference type="Gene3D" id="3.40.50.2000">
    <property type="entry name" value="Glycogen Phosphorylase B"/>
    <property type="match status" value="2"/>
</dbReference>
<name>A0ABV5EHL3_9ACTN</name>
<dbReference type="InterPro" id="IPR028098">
    <property type="entry name" value="Glyco_trans_4-like_N"/>
</dbReference>
<dbReference type="Pfam" id="PF13692">
    <property type="entry name" value="Glyco_trans_1_4"/>
    <property type="match status" value="1"/>
</dbReference>
<evidence type="ECO:0000313" key="4">
    <source>
        <dbReference type="EMBL" id="MFB8776350.1"/>
    </source>
</evidence>
<evidence type="ECO:0000256" key="2">
    <source>
        <dbReference type="ARBA" id="ARBA00022679"/>
    </source>
</evidence>
<dbReference type="InterPro" id="IPR050194">
    <property type="entry name" value="Glycosyltransferase_grp1"/>
</dbReference>
<evidence type="ECO:0000313" key="5">
    <source>
        <dbReference type="Proteomes" id="UP001585080"/>
    </source>
</evidence>
<evidence type="ECO:0000259" key="3">
    <source>
        <dbReference type="Pfam" id="PF13579"/>
    </source>
</evidence>
<dbReference type="Proteomes" id="UP001585080">
    <property type="component" value="Unassembled WGS sequence"/>
</dbReference>